<dbReference type="AlphaFoldDB" id="A0A5J5DAS0"/>
<keyword evidence="9" id="KW-1185">Reference proteome</keyword>
<dbReference type="GO" id="GO:0033528">
    <property type="term" value="P:S-methylmethionine cycle"/>
    <property type="evidence" value="ECO:0007669"/>
    <property type="project" value="TreeGrafter"/>
</dbReference>
<dbReference type="Pfam" id="PF02574">
    <property type="entry name" value="S-methyl_trans"/>
    <property type="match status" value="1"/>
</dbReference>
<dbReference type="GO" id="GO:0032259">
    <property type="term" value="P:methylation"/>
    <property type="evidence" value="ECO:0007669"/>
    <property type="project" value="UniProtKB-KW"/>
</dbReference>
<evidence type="ECO:0000313" key="9">
    <source>
        <dbReference type="Proteomes" id="UP000327493"/>
    </source>
</evidence>
<proteinExistence type="predicted"/>
<reference evidence="8 9" key="1">
    <citation type="submission" date="2019-08" db="EMBL/GenBank/DDBJ databases">
        <title>A chromosome-level genome assembly, high-density linkage maps, and genome scans reveal the genomic architecture of hybrid incompatibilities underlying speciation via character displacement in darters (Percidae: Etheostominae).</title>
        <authorList>
            <person name="Moran R.L."/>
            <person name="Catchen J.M."/>
            <person name="Fuller R.C."/>
        </authorList>
    </citation>
    <scope>NUCLEOTIDE SEQUENCE [LARGE SCALE GENOMIC DNA]</scope>
    <source>
        <strain evidence="8">EspeVRDwgs_2016</strain>
        <tissue evidence="8">Muscle</tissue>
    </source>
</reference>
<comment type="caution">
    <text evidence="8">The sequence shown here is derived from an EMBL/GenBank/DDBJ whole genome shotgun (WGS) entry which is preliminary data.</text>
</comment>
<gene>
    <name evidence="8" type="ORF">FQN60_013100</name>
</gene>
<dbReference type="GO" id="GO:0008898">
    <property type="term" value="F:S-adenosylmethionine-homocysteine S-methyltransferase activity"/>
    <property type="evidence" value="ECO:0007669"/>
    <property type="project" value="TreeGrafter"/>
</dbReference>
<evidence type="ECO:0000256" key="3">
    <source>
        <dbReference type="ARBA" id="ARBA00022723"/>
    </source>
</evidence>
<evidence type="ECO:0000256" key="6">
    <source>
        <dbReference type="PROSITE-ProRule" id="PRU00333"/>
    </source>
</evidence>
<dbReference type="Gene3D" id="3.20.20.330">
    <property type="entry name" value="Homocysteine-binding-like domain"/>
    <property type="match status" value="1"/>
</dbReference>
<dbReference type="GO" id="GO:0046872">
    <property type="term" value="F:metal ion binding"/>
    <property type="evidence" value="ECO:0007669"/>
    <property type="project" value="UniProtKB-KW"/>
</dbReference>
<name>A0A5J5DAS0_9PERO</name>
<keyword evidence="2" id="KW-0808">Transferase</keyword>
<dbReference type="PROSITE" id="PS50970">
    <property type="entry name" value="HCY"/>
    <property type="match status" value="1"/>
</dbReference>
<dbReference type="PANTHER" id="PTHR46015:SF1">
    <property type="entry name" value="HOMOCYSTEINE S-METHYLTRANSFERASE-LIKE ISOFORM 1"/>
    <property type="match status" value="1"/>
</dbReference>
<evidence type="ECO:0000313" key="8">
    <source>
        <dbReference type="EMBL" id="KAA8589735.1"/>
    </source>
</evidence>
<accession>A0A5J5DAS0</accession>
<dbReference type="Proteomes" id="UP000327493">
    <property type="component" value="Chromosome 9"/>
</dbReference>
<feature type="domain" description="Hcy-binding" evidence="7">
    <location>
        <begin position="1"/>
        <end position="277"/>
    </location>
</feature>
<evidence type="ECO:0000256" key="5">
    <source>
        <dbReference type="ARBA" id="ARBA00034478"/>
    </source>
</evidence>
<evidence type="ECO:0000256" key="1">
    <source>
        <dbReference type="ARBA" id="ARBA00022603"/>
    </source>
</evidence>
<evidence type="ECO:0000259" key="7">
    <source>
        <dbReference type="PROSITE" id="PS50970"/>
    </source>
</evidence>
<evidence type="ECO:0000256" key="2">
    <source>
        <dbReference type="ARBA" id="ARBA00022679"/>
    </source>
</evidence>
<comment type="caution">
    <text evidence="6">Lacks conserved residue(s) required for the propagation of feature annotation.</text>
</comment>
<dbReference type="InterPro" id="IPR003726">
    <property type="entry name" value="HCY_dom"/>
</dbReference>
<keyword evidence="3" id="KW-0479">Metal-binding</keyword>
<protein>
    <recommendedName>
        <fullName evidence="7">Hcy-binding domain-containing protein</fullName>
    </recommendedName>
</protein>
<dbReference type="EMBL" id="VOFY01000009">
    <property type="protein sequence ID" value="KAA8589735.1"/>
    <property type="molecule type" value="Genomic_DNA"/>
</dbReference>
<comment type="pathway">
    <text evidence="5">Amino-acid biosynthesis; L-methionine biosynthesis via de novo pathway.</text>
</comment>
<keyword evidence="1" id="KW-0489">Methyltransferase</keyword>
<evidence type="ECO:0000256" key="4">
    <source>
        <dbReference type="ARBA" id="ARBA00022833"/>
    </source>
</evidence>
<organism evidence="8 9">
    <name type="scientific">Etheostoma spectabile</name>
    <name type="common">orangethroat darter</name>
    <dbReference type="NCBI Taxonomy" id="54343"/>
    <lineage>
        <taxon>Eukaryota</taxon>
        <taxon>Metazoa</taxon>
        <taxon>Chordata</taxon>
        <taxon>Craniata</taxon>
        <taxon>Vertebrata</taxon>
        <taxon>Euteleostomi</taxon>
        <taxon>Actinopterygii</taxon>
        <taxon>Neopterygii</taxon>
        <taxon>Teleostei</taxon>
        <taxon>Neoteleostei</taxon>
        <taxon>Acanthomorphata</taxon>
        <taxon>Eupercaria</taxon>
        <taxon>Perciformes</taxon>
        <taxon>Percoidei</taxon>
        <taxon>Percidae</taxon>
        <taxon>Etheostomatinae</taxon>
        <taxon>Etheostoma</taxon>
    </lineage>
</organism>
<dbReference type="SUPFAM" id="SSF82282">
    <property type="entry name" value="Homocysteine S-methyltransferase"/>
    <property type="match status" value="1"/>
</dbReference>
<dbReference type="GO" id="GO:0009086">
    <property type="term" value="P:methionine biosynthetic process"/>
    <property type="evidence" value="ECO:0007669"/>
    <property type="project" value="TreeGrafter"/>
</dbReference>
<dbReference type="PANTHER" id="PTHR46015">
    <property type="entry name" value="ZGC:172121"/>
    <property type="match status" value="1"/>
</dbReference>
<keyword evidence="4" id="KW-0862">Zinc</keyword>
<dbReference type="InterPro" id="IPR036589">
    <property type="entry name" value="HCY_dom_sf"/>
</dbReference>
<dbReference type="InterPro" id="IPR051486">
    <property type="entry name" value="Hcy_S-methyltransferase"/>
</dbReference>
<sequence length="391" mass="42247">MDSSARLRLYMNDNGPLILDGGLATELEAQGAKLQASIPGFISHLDVSPERARDLLMSGVQLAKETVERFVLDTRPTGQRWPLVAGSVGPYGAFLLNGAEYTGAYAEEMSIEELKIWHRPQVDCVTAAGADLIAFETIPSIKEAEALVELLKEFPNSKAWLSFSCKDGKCISDGSLFTDAVRVANRSTQLVAVGVNCCSAALVEPLLDSARSLLGPDMSWVVYPNSGEDWDTKHGGLLSYRPRPHSRVTTRVKRKLHVCRLCSVAVRGAPLSVLCSVGQAFPAAVFLTAHTVGASQVGQALGCRSLLGFLGDASVRPLRAMVVEVVAQVLQVQSPGAELLPVHPLEGHDAVQKCDGRRYVLLTSLHPECCTRSSNRKPEKRFHMKSCTVAD</sequence>